<reference evidence="1 2" key="1">
    <citation type="submission" date="2019-03" db="EMBL/GenBank/DDBJ databases">
        <title>Genomic Encyclopedia of Type Strains, Phase IV (KMG-IV): sequencing the most valuable type-strain genomes for metagenomic binning, comparative biology and taxonomic classification.</title>
        <authorList>
            <person name="Goeker M."/>
        </authorList>
    </citation>
    <scope>NUCLEOTIDE SEQUENCE [LARGE SCALE GENOMIC DNA]</scope>
    <source>
        <strain evidence="1 2">DSM 9035</strain>
    </source>
</reference>
<organism evidence="1 2">
    <name type="scientific">Aquabacter spiritensis</name>
    <dbReference type="NCBI Taxonomy" id="933073"/>
    <lineage>
        <taxon>Bacteria</taxon>
        <taxon>Pseudomonadati</taxon>
        <taxon>Pseudomonadota</taxon>
        <taxon>Alphaproteobacteria</taxon>
        <taxon>Hyphomicrobiales</taxon>
        <taxon>Xanthobacteraceae</taxon>
        <taxon>Aquabacter</taxon>
    </lineage>
</organism>
<name>A0A4R3M3L7_9HYPH</name>
<evidence type="ECO:0000313" key="1">
    <source>
        <dbReference type="EMBL" id="TCT07612.1"/>
    </source>
</evidence>
<evidence type="ECO:0000313" key="2">
    <source>
        <dbReference type="Proteomes" id="UP000294664"/>
    </source>
</evidence>
<comment type="caution">
    <text evidence="1">The sequence shown here is derived from an EMBL/GenBank/DDBJ whole genome shotgun (WGS) entry which is preliminary data.</text>
</comment>
<dbReference type="RefSeq" id="WP_132028558.1">
    <property type="nucleotide sequence ID" value="NZ_SMAI01000001.1"/>
</dbReference>
<gene>
    <name evidence="1" type="ORF">EDC64_101131</name>
</gene>
<sequence>MTGIGLDIPSAALLRRRHARPTRAAQTAALIARMAVPPPRAGAIDILVRALIAAGIWAKLDALYLLAAHDAQAARLNWIQDAYTLATLNSPAFIPNRGYVGDGVTQALSTGFNAATAGGRYTQDSASFGAWSLTEAVEFTALIGADSGPPLRLAYIFPLPYAFLAMVGVNCGEQTYTDNSTSLGLFAASRTGPAGFTTYRNATVFAVTSLASVEPPNAPFYLMGQSRNGGVDPAHPTSRTIAMGFIGAGLTGQEMADLHAATQTYLTEVGAL</sequence>
<dbReference type="Proteomes" id="UP000294664">
    <property type="component" value="Unassembled WGS sequence"/>
</dbReference>
<dbReference type="OrthoDB" id="7558053at2"/>
<protein>
    <submittedName>
        <fullName evidence="1">Uncharacterized protein</fullName>
    </submittedName>
</protein>
<dbReference type="AlphaFoldDB" id="A0A4R3M3L7"/>
<proteinExistence type="predicted"/>
<keyword evidence="2" id="KW-1185">Reference proteome</keyword>
<accession>A0A4R3M3L7</accession>
<dbReference type="EMBL" id="SMAI01000001">
    <property type="protein sequence ID" value="TCT07612.1"/>
    <property type="molecule type" value="Genomic_DNA"/>
</dbReference>